<name>A0A7J6WPY6_THATH</name>
<dbReference type="AlphaFoldDB" id="A0A7J6WPY6"/>
<protein>
    <recommendedName>
        <fullName evidence="1">FBD domain-containing protein</fullName>
    </recommendedName>
</protein>
<accession>A0A7J6WPY6</accession>
<evidence type="ECO:0000313" key="3">
    <source>
        <dbReference type="Proteomes" id="UP000554482"/>
    </source>
</evidence>
<gene>
    <name evidence="2" type="ORF">FRX31_011417</name>
</gene>
<feature type="non-terminal residue" evidence="2">
    <location>
        <position position="1"/>
    </location>
</feature>
<proteinExistence type="predicted"/>
<evidence type="ECO:0000313" key="2">
    <source>
        <dbReference type="EMBL" id="KAF5198998.1"/>
    </source>
</evidence>
<organism evidence="2 3">
    <name type="scientific">Thalictrum thalictroides</name>
    <name type="common">Rue-anemone</name>
    <name type="synonym">Anemone thalictroides</name>
    <dbReference type="NCBI Taxonomy" id="46969"/>
    <lineage>
        <taxon>Eukaryota</taxon>
        <taxon>Viridiplantae</taxon>
        <taxon>Streptophyta</taxon>
        <taxon>Embryophyta</taxon>
        <taxon>Tracheophyta</taxon>
        <taxon>Spermatophyta</taxon>
        <taxon>Magnoliopsida</taxon>
        <taxon>Ranunculales</taxon>
        <taxon>Ranunculaceae</taxon>
        <taxon>Thalictroideae</taxon>
        <taxon>Thalictrum</taxon>
    </lineage>
</organism>
<evidence type="ECO:0000259" key="1">
    <source>
        <dbReference type="Pfam" id="PF08387"/>
    </source>
</evidence>
<keyword evidence="3" id="KW-1185">Reference proteome</keyword>
<dbReference type="Proteomes" id="UP000554482">
    <property type="component" value="Unassembled WGS sequence"/>
</dbReference>
<dbReference type="InterPro" id="IPR006566">
    <property type="entry name" value="FBD"/>
</dbReference>
<feature type="domain" description="FBD" evidence="1">
    <location>
        <begin position="27"/>
        <end position="62"/>
    </location>
</feature>
<comment type="caution">
    <text evidence="2">The sequence shown here is derived from an EMBL/GenBank/DDBJ whole genome shotgun (WGS) entry which is preliminary data.</text>
</comment>
<reference evidence="2 3" key="1">
    <citation type="submission" date="2020-06" db="EMBL/GenBank/DDBJ databases">
        <title>Transcriptomic and genomic resources for Thalictrum thalictroides and T. hernandezii: Facilitating candidate gene discovery in an emerging model plant lineage.</title>
        <authorList>
            <person name="Arias T."/>
            <person name="Riano-Pachon D.M."/>
            <person name="Di Stilio V.S."/>
        </authorList>
    </citation>
    <scope>NUCLEOTIDE SEQUENCE [LARGE SCALE GENOMIC DNA]</scope>
    <source>
        <strain evidence="3">cv. WT478/WT964</strain>
        <tissue evidence="2">Leaves</tissue>
    </source>
</reference>
<dbReference type="OrthoDB" id="584579at2759"/>
<sequence length="107" mass="12418">ACNERESKLLFEECFWDERLYAENVFHHLKTMNFRGFIGHQHELGFSQFILLNAVVLETFNIFWGSGSPDLTDNEKFVAVQKITQFQRASTAAIFTYEPVAQQHSSL</sequence>
<dbReference type="EMBL" id="JABWDY010012601">
    <property type="protein sequence ID" value="KAF5198998.1"/>
    <property type="molecule type" value="Genomic_DNA"/>
</dbReference>
<dbReference type="Pfam" id="PF08387">
    <property type="entry name" value="FBD"/>
    <property type="match status" value="1"/>
</dbReference>